<keyword evidence="2" id="KW-1185">Reference proteome</keyword>
<name>A0ACC2PQN1_9HYME</name>
<protein>
    <submittedName>
        <fullName evidence="1">Uncharacterized protein</fullName>
    </submittedName>
</protein>
<gene>
    <name evidence="1" type="ORF">QAD02_021571</name>
</gene>
<evidence type="ECO:0000313" key="2">
    <source>
        <dbReference type="Proteomes" id="UP001239111"/>
    </source>
</evidence>
<dbReference type="Proteomes" id="UP001239111">
    <property type="component" value="Chromosome 1"/>
</dbReference>
<sequence>MDEFVKTKLSDWQLQNFVEKFETSLPIKNLFVVNIEAGIDQEMFNDLDDCMVDSLIDSKAECGYNKKFKKRFEAYKNSMKLTDNASNNSSKSNVSDRTPFKDLTNTAQNSRQELPIHVDHVEESSLNSPNEGNQDSHEVSRVIRIIPHRLNVKALLHKTHRGFVIRMEFKNLGNVNFRLLCALLIDYEFEFTGKYRIAQERFGELSDESAHYFVVEPAQSAGSTHEIDPESVKKLEQQRADFKAILFYPRKKATLTDKCVAAGGAVYEKYLYDRKTLIRIGAIQKHEILVEDLTAQEQENDLQIIRTKDEPKKRILEIWTEQFPNRAHPSNYKNHFELYKPLRSYYGHECWKIDYDILYPNGIDFDVVWSVVAPFVIAVAKERSKFDKSLQALESRGQIHLAALLSLPILLGRRMPKPNEQKGKKRKSAEAQPNVDHQISEVESVPLTFGLELQDIYDSFIYNAESPTAFSDFKNRRKNDSVINRRPVGPFITIVGDYANEGKIDGENQVEVFVTVNDIDYKIASNKVLEAVDTCYKSFKSCNIDFPVESRPVWTFLFYYIYQNNWDSIKRGSAFRKFIEDVDSKRMSSQNVTSQVLNVEISDMPIEISVSAESQLVMEESNPVSS</sequence>
<proteinExistence type="predicted"/>
<comment type="caution">
    <text evidence="1">The sequence shown here is derived from an EMBL/GenBank/DDBJ whole genome shotgun (WGS) entry which is preliminary data.</text>
</comment>
<organism evidence="1 2">
    <name type="scientific">Eretmocerus hayati</name>
    <dbReference type="NCBI Taxonomy" id="131215"/>
    <lineage>
        <taxon>Eukaryota</taxon>
        <taxon>Metazoa</taxon>
        <taxon>Ecdysozoa</taxon>
        <taxon>Arthropoda</taxon>
        <taxon>Hexapoda</taxon>
        <taxon>Insecta</taxon>
        <taxon>Pterygota</taxon>
        <taxon>Neoptera</taxon>
        <taxon>Endopterygota</taxon>
        <taxon>Hymenoptera</taxon>
        <taxon>Apocrita</taxon>
        <taxon>Proctotrupomorpha</taxon>
        <taxon>Chalcidoidea</taxon>
        <taxon>Aphelinidae</taxon>
        <taxon>Aphelininae</taxon>
        <taxon>Eretmocerus</taxon>
    </lineage>
</organism>
<reference evidence="1" key="1">
    <citation type="submission" date="2023-04" db="EMBL/GenBank/DDBJ databases">
        <title>A chromosome-level genome assembly of the parasitoid wasp Eretmocerus hayati.</title>
        <authorList>
            <person name="Zhong Y."/>
            <person name="Liu S."/>
            <person name="Liu Y."/>
        </authorList>
    </citation>
    <scope>NUCLEOTIDE SEQUENCE</scope>
    <source>
        <strain evidence="1">ZJU_SS_LIU_2023</strain>
    </source>
</reference>
<dbReference type="EMBL" id="CM056741">
    <property type="protein sequence ID" value="KAJ8685778.1"/>
    <property type="molecule type" value="Genomic_DNA"/>
</dbReference>
<evidence type="ECO:0000313" key="1">
    <source>
        <dbReference type="EMBL" id="KAJ8685778.1"/>
    </source>
</evidence>
<accession>A0ACC2PQN1</accession>